<keyword evidence="1" id="KW-0732">Signal</keyword>
<dbReference type="EMBL" id="CP110226">
    <property type="protein sequence ID" value="UZD22455.1"/>
    <property type="molecule type" value="Genomic_DNA"/>
</dbReference>
<keyword evidence="3" id="KW-1185">Reference proteome</keyword>
<name>A0ABY6MF66_9BACT</name>
<proteinExistence type="predicted"/>
<feature type="chain" id="PRO_5047233956" description="DUF4468 domain-containing protein" evidence="1">
    <location>
        <begin position="19"/>
        <end position="183"/>
    </location>
</feature>
<protein>
    <recommendedName>
        <fullName evidence="4">DUF4468 domain-containing protein</fullName>
    </recommendedName>
</protein>
<sequence>MKNLLTITVFLISMGSYAQSSSGWSTPVLEIPYQSESESPVSLKIDKGFMYADFTHSAEKVRIFYNKDIQNIHQVRIVDSQSNELIARGRGSYFFGTARFVFADGEVMKVKRKKNPNGYDIIGPYGTLFKVENQGISPTKTYNEKDLILQAYYVFDRIKTTQTPTEEIYQNFSSLNTSTYQGN</sequence>
<dbReference type="Proteomes" id="UP001163156">
    <property type="component" value="Chromosome"/>
</dbReference>
<reference evidence="2" key="1">
    <citation type="submission" date="2022-10" db="EMBL/GenBank/DDBJ databases">
        <title>Algoriphagus sp. a novel bacteria isolate from halophytes salicornia europaea.</title>
        <authorList>
            <person name="Peng Y."/>
            <person name="Jiang L."/>
            <person name="Lee J."/>
        </authorList>
    </citation>
    <scope>NUCLEOTIDE SEQUENCE</scope>
    <source>
        <strain evidence="2">TR-M5</strain>
    </source>
</reference>
<feature type="signal peptide" evidence="1">
    <location>
        <begin position="1"/>
        <end position="18"/>
    </location>
</feature>
<gene>
    <name evidence="2" type="ORF">OM944_17585</name>
</gene>
<accession>A0ABY6MF66</accession>
<evidence type="ECO:0000313" key="2">
    <source>
        <dbReference type="EMBL" id="UZD22455.1"/>
    </source>
</evidence>
<evidence type="ECO:0000313" key="3">
    <source>
        <dbReference type="Proteomes" id="UP001163156"/>
    </source>
</evidence>
<organism evidence="2 3">
    <name type="scientific">Algoriphagus halophytocola</name>
    <dbReference type="NCBI Taxonomy" id="2991499"/>
    <lineage>
        <taxon>Bacteria</taxon>
        <taxon>Pseudomonadati</taxon>
        <taxon>Bacteroidota</taxon>
        <taxon>Cytophagia</taxon>
        <taxon>Cytophagales</taxon>
        <taxon>Cyclobacteriaceae</taxon>
        <taxon>Algoriphagus</taxon>
    </lineage>
</organism>
<evidence type="ECO:0000256" key="1">
    <source>
        <dbReference type="SAM" id="SignalP"/>
    </source>
</evidence>
<dbReference type="RefSeq" id="WP_264808944.1">
    <property type="nucleotide sequence ID" value="NZ_CP110226.1"/>
</dbReference>
<evidence type="ECO:0008006" key="4">
    <source>
        <dbReference type="Google" id="ProtNLM"/>
    </source>
</evidence>